<evidence type="ECO:0000313" key="2">
    <source>
        <dbReference type="EMBL" id="QRQ82531.1"/>
    </source>
</evidence>
<dbReference type="KEGG" id="ptes:JQU52_03790"/>
<keyword evidence="3" id="KW-1185">Reference proteome</keyword>
<evidence type="ECO:0000313" key="3">
    <source>
        <dbReference type="Proteomes" id="UP000653156"/>
    </source>
</evidence>
<proteinExistence type="predicted"/>
<keyword evidence="1" id="KW-0812">Transmembrane</keyword>
<dbReference type="EMBL" id="CP069798">
    <property type="protein sequence ID" value="QRQ82531.1"/>
    <property type="molecule type" value="Genomic_DNA"/>
</dbReference>
<dbReference type="RefSeq" id="WP_230339815.1">
    <property type="nucleotide sequence ID" value="NZ_CP069798.1"/>
</dbReference>
<dbReference type="AlphaFoldDB" id="A0A892ZHA1"/>
<keyword evidence="1" id="KW-1133">Transmembrane helix</keyword>
<organism evidence="2 3">
    <name type="scientific">Paralysiella testudinis</name>
    <dbReference type="NCBI Taxonomy" id="2809020"/>
    <lineage>
        <taxon>Bacteria</taxon>
        <taxon>Pseudomonadati</taxon>
        <taxon>Pseudomonadota</taxon>
        <taxon>Betaproteobacteria</taxon>
        <taxon>Neisseriales</taxon>
        <taxon>Neisseriaceae</taxon>
        <taxon>Paralysiella</taxon>
    </lineage>
</organism>
<gene>
    <name evidence="2" type="ORF">JQU52_03790</name>
</gene>
<keyword evidence="1" id="KW-0472">Membrane</keyword>
<accession>A0A892ZHA1</accession>
<protein>
    <submittedName>
        <fullName evidence="2">Uncharacterized protein</fullName>
    </submittedName>
</protein>
<reference evidence="2" key="1">
    <citation type="submission" date="2021-02" db="EMBL/GenBank/DDBJ databases">
        <title>Neisseriaceae sp. 26B isolated from the cloaca of a Common Toad-headed Turtle (Mesoclemmys nasuta).</title>
        <authorList>
            <person name="Spergser J."/>
            <person name="Busse H.-J."/>
        </authorList>
    </citation>
    <scope>NUCLEOTIDE SEQUENCE</scope>
    <source>
        <strain evidence="2">26B</strain>
    </source>
</reference>
<evidence type="ECO:0000256" key="1">
    <source>
        <dbReference type="SAM" id="Phobius"/>
    </source>
</evidence>
<name>A0A892ZHA1_9NEIS</name>
<sequence>MGYQVGGQCFGTVHEASNYKMSQVLPTITADGGLKTPVYHGGQWYYAEQPINLSFPECNLEAEFKDGVLVAIPLVALMLIAYLFRLITRLFRKSFEEKDVF</sequence>
<feature type="transmembrane region" description="Helical" evidence="1">
    <location>
        <begin position="68"/>
        <end position="88"/>
    </location>
</feature>
<dbReference type="Proteomes" id="UP000653156">
    <property type="component" value="Chromosome"/>
</dbReference>